<evidence type="ECO:0000313" key="1">
    <source>
        <dbReference type="EMBL" id="MBW3097384.1"/>
    </source>
</evidence>
<name>A0ABS6WN46_9HYPH</name>
<comment type="caution">
    <text evidence="1">The sequence shown here is derived from an EMBL/GenBank/DDBJ whole genome shotgun (WGS) entry which is preliminary data.</text>
</comment>
<proteinExistence type="predicted"/>
<keyword evidence="2" id="KW-1185">Reference proteome</keyword>
<accession>A0ABS6WN46</accession>
<dbReference type="RefSeq" id="WP_219201297.1">
    <property type="nucleotide sequence ID" value="NZ_JAHWQX010000002.1"/>
</dbReference>
<sequence length="151" mass="16402">MKPSFQSRDREKIIADALWPVASELRMIDVADLISMLRFERHADLSDLVATAAELFFLPGIVTLGIGGDYALDWSGEPKIVLDLEIRPAGVTIYVRLTLEHERAGVEISHITFDDPACDAATNTSFLVEALASVVYRPLPGAMVIGAHPGA</sequence>
<reference evidence="1" key="1">
    <citation type="submission" date="2021-07" db="EMBL/GenBank/DDBJ databases">
        <title>Pseudohoeflea marina sp. nov. a polyhydroxyalcanoate-producing bacterium.</title>
        <authorList>
            <person name="Zheng W."/>
            <person name="Yu S."/>
            <person name="Huang Y."/>
        </authorList>
    </citation>
    <scope>NUCLEOTIDE SEQUENCE</scope>
    <source>
        <strain evidence="1">DP4N28-3</strain>
    </source>
</reference>
<dbReference type="EMBL" id="JAHWQX010000002">
    <property type="protein sequence ID" value="MBW3097384.1"/>
    <property type="molecule type" value="Genomic_DNA"/>
</dbReference>
<dbReference type="Proteomes" id="UP001430804">
    <property type="component" value="Unassembled WGS sequence"/>
</dbReference>
<gene>
    <name evidence="1" type="ORF">KY465_08835</name>
</gene>
<organism evidence="1 2">
    <name type="scientific">Pseudohoeflea coraliihabitans</name>
    <dbReference type="NCBI Taxonomy" id="2860393"/>
    <lineage>
        <taxon>Bacteria</taxon>
        <taxon>Pseudomonadati</taxon>
        <taxon>Pseudomonadota</taxon>
        <taxon>Alphaproteobacteria</taxon>
        <taxon>Hyphomicrobiales</taxon>
        <taxon>Rhizobiaceae</taxon>
        <taxon>Pseudohoeflea</taxon>
    </lineage>
</organism>
<protein>
    <submittedName>
        <fullName evidence="1">Uncharacterized protein</fullName>
    </submittedName>
</protein>
<evidence type="ECO:0000313" key="2">
    <source>
        <dbReference type="Proteomes" id="UP001430804"/>
    </source>
</evidence>